<organism evidence="2 3">
    <name type="scientific">Fasciolopsis buskii</name>
    <dbReference type="NCBI Taxonomy" id="27845"/>
    <lineage>
        <taxon>Eukaryota</taxon>
        <taxon>Metazoa</taxon>
        <taxon>Spiralia</taxon>
        <taxon>Lophotrochozoa</taxon>
        <taxon>Platyhelminthes</taxon>
        <taxon>Trematoda</taxon>
        <taxon>Digenea</taxon>
        <taxon>Plagiorchiida</taxon>
        <taxon>Echinostomata</taxon>
        <taxon>Echinostomatoidea</taxon>
        <taxon>Fasciolidae</taxon>
        <taxon>Fasciolopsis</taxon>
    </lineage>
</organism>
<dbReference type="Proteomes" id="UP000728185">
    <property type="component" value="Unassembled WGS sequence"/>
</dbReference>
<name>A0A8E0VGH0_9TREM</name>
<reference evidence="2" key="1">
    <citation type="submission" date="2019-05" db="EMBL/GenBank/DDBJ databases">
        <title>Annotation for the trematode Fasciolopsis buski.</title>
        <authorList>
            <person name="Choi Y.-J."/>
        </authorList>
    </citation>
    <scope>NUCLEOTIDE SEQUENCE</scope>
    <source>
        <strain evidence="2">HT</strain>
        <tissue evidence="2">Whole worm</tissue>
    </source>
</reference>
<sequence length="216" mass="24653">MGSYHQQYWLDGRELIAVGVIDILPQCLSSVYLIYDPNYAFLNLGTYSALREIAFVRQLAAQFGLDSSTPDPQYADFNFYYMGYFIRSCRKMCYKAHFRPSWLACPESYAWVPIDQCLAALDAVPGRKYARFSASDVPDPNAIPSHLSMVELEQRVFCQLLKRKGTPSAFPSQVFPLAQFKRLLRPQAVETLHECIRLLGSRVLLGNIRFAFRSLA</sequence>
<comment type="caution">
    <text evidence="2">The sequence shown here is derived from an EMBL/GenBank/DDBJ whole genome shotgun (WGS) entry which is preliminary data.</text>
</comment>
<feature type="domain" description="N-end rule aminoacyl transferase C-terminal" evidence="1">
    <location>
        <begin position="2"/>
        <end position="104"/>
    </location>
</feature>
<keyword evidence="3" id="KW-1185">Reference proteome</keyword>
<dbReference type="Pfam" id="PF04377">
    <property type="entry name" value="ATE_C"/>
    <property type="match status" value="1"/>
</dbReference>
<accession>A0A8E0VGH0</accession>
<dbReference type="EMBL" id="LUCM01011052">
    <property type="protein sequence ID" value="KAA0184521.1"/>
    <property type="molecule type" value="Genomic_DNA"/>
</dbReference>
<dbReference type="OrthoDB" id="74183at2759"/>
<protein>
    <submittedName>
        <fullName evidence="2">Arginine-tRNA--protein transferase 1</fullName>
    </submittedName>
</protein>
<keyword evidence="2" id="KW-0808">Transferase</keyword>
<dbReference type="PANTHER" id="PTHR21367:SF1">
    <property type="entry name" value="ARGINYL-TRNA--PROTEIN TRANSFERASE 1"/>
    <property type="match status" value="1"/>
</dbReference>
<dbReference type="InterPro" id="IPR007472">
    <property type="entry name" value="N-end_Aminoacyl_Trfase_C"/>
</dbReference>
<dbReference type="AlphaFoldDB" id="A0A8E0VGH0"/>
<dbReference type="GO" id="GO:0004057">
    <property type="term" value="F:arginyl-tRNA--protein transferase activity"/>
    <property type="evidence" value="ECO:0007669"/>
    <property type="project" value="InterPro"/>
</dbReference>
<evidence type="ECO:0000259" key="1">
    <source>
        <dbReference type="Pfam" id="PF04377"/>
    </source>
</evidence>
<evidence type="ECO:0000313" key="3">
    <source>
        <dbReference type="Proteomes" id="UP000728185"/>
    </source>
</evidence>
<dbReference type="GO" id="GO:0005737">
    <property type="term" value="C:cytoplasm"/>
    <property type="evidence" value="ECO:0007669"/>
    <property type="project" value="TreeGrafter"/>
</dbReference>
<gene>
    <name evidence="2" type="ORF">FBUS_08392</name>
</gene>
<dbReference type="PANTHER" id="PTHR21367">
    <property type="entry name" value="ARGININE-TRNA-PROTEIN TRANSFERASE 1"/>
    <property type="match status" value="1"/>
</dbReference>
<proteinExistence type="predicted"/>
<dbReference type="InterPro" id="IPR030700">
    <property type="entry name" value="N-end_Aminoacyl_Trfase"/>
</dbReference>
<evidence type="ECO:0000313" key="2">
    <source>
        <dbReference type="EMBL" id="KAA0184521.1"/>
    </source>
</evidence>